<name>A0A5N6RCS6_9ROSI</name>
<feature type="coiled-coil region" evidence="1">
    <location>
        <begin position="434"/>
        <end position="608"/>
    </location>
</feature>
<dbReference type="InterPro" id="IPR044194">
    <property type="entry name" value="BLISTER"/>
</dbReference>
<protein>
    <submittedName>
        <fullName evidence="3">Uncharacterized protein</fullName>
    </submittedName>
</protein>
<feature type="region of interest" description="Disordered" evidence="2">
    <location>
        <begin position="613"/>
        <end position="655"/>
    </location>
</feature>
<evidence type="ECO:0000313" key="3">
    <source>
        <dbReference type="EMBL" id="KAE8076176.1"/>
    </source>
</evidence>
<dbReference type="GO" id="GO:0040008">
    <property type="term" value="P:regulation of growth"/>
    <property type="evidence" value="ECO:0007669"/>
    <property type="project" value="InterPro"/>
</dbReference>
<feature type="compositionally biased region" description="Basic and acidic residues" evidence="2">
    <location>
        <begin position="8"/>
        <end position="33"/>
    </location>
</feature>
<sequence length="788" mass="86914">MASAQVQRKQEHLEAGKRRLEEFRKKKAAEQAKKAASASQDHAFDIRPHQKQPLATEPVRHTDSNGAGTSDEPGQAVMGPGNDNKAMGFPFKNAQDSLNDTIVTPPFSVKYSNAHSADSAETDADNKKFKRFDASGFVRSMDVNHSLETEGLNNDVGIYTGLRGKLPYETATDHSSFYGRDGSQSTENRSSLMQSSVTNTGYSHDSTAKVSPQNSVGTLRQANPSNASMLISAHTSSSFYEDSIQPTSNARGSAHDAGLHMNGIAHISDSLVSDYEERKLSSYASSLPSVNNSAQQAFEATGFSSDVRSSSNHEPLFSVTTETNSRRSRPSFLDSINVHRASSGTPFQHTEPKKDSYMSNSSNTYNMDLFGSSAFKKASVESESVGNFSKLKTPNGPSVFDQSMNSSVYSGSGEDLVRLSINEHSMDTKQDFYSAKQNEDFAALEQHIEDLTQEKFSLQRALEASRALAESLAAENSSATDSYNQQRSVVNQLKSDMERLQEEIKAQLVELESVKIEYANAQLECNAADERAKLLASEVIGLEEKALRLRSSELKLERQLENSQAEISSYKKKMSSLERDRQDLQSTIDALQEEKKLLQSKLRKASTSIKPIDFSNTSLNKRDTSTSTEDLESSIHETRQTTSSLGSDASSVSLLPENGQSTLEVSSVNIPSDQMRMIQNINAIISELALEKEELMQALATESFHCSRLKESNKDLSRKLEAQTQRLELLIAQSMANENIQAKQPDSRTMHENTPYADEGDEVVERVLGWIMKLFPGGPSRRRTSKLL</sequence>
<feature type="region of interest" description="Disordered" evidence="2">
    <location>
        <begin position="739"/>
        <end position="758"/>
    </location>
</feature>
<keyword evidence="4" id="KW-1185">Reference proteome</keyword>
<reference evidence="3 4" key="1">
    <citation type="submission" date="2019-06" db="EMBL/GenBank/DDBJ databases">
        <title>A chromosomal-level reference genome of Carpinus fangiana (Coryloideae, Betulaceae).</title>
        <authorList>
            <person name="Yang X."/>
            <person name="Wang Z."/>
            <person name="Zhang L."/>
            <person name="Hao G."/>
            <person name="Liu J."/>
            <person name="Yang Y."/>
        </authorList>
    </citation>
    <scope>NUCLEOTIDE SEQUENCE [LARGE SCALE GENOMIC DNA]</scope>
    <source>
        <strain evidence="3">Cfa_2016G</strain>
        <tissue evidence="3">Leaf</tissue>
    </source>
</reference>
<dbReference type="PANTHER" id="PTHR47490">
    <property type="entry name" value="PROTEIN BLISTER"/>
    <property type="match status" value="1"/>
</dbReference>
<dbReference type="EMBL" id="CM017326">
    <property type="protein sequence ID" value="KAE8076176.1"/>
    <property type="molecule type" value="Genomic_DNA"/>
</dbReference>
<feature type="region of interest" description="Disordered" evidence="2">
    <location>
        <begin position="305"/>
        <end position="360"/>
    </location>
</feature>
<organism evidence="3 4">
    <name type="scientific">Carpinus fangiana</name>
    <dbReference type="NCBI Taxonomy" id="176857"/>
    <lineage>
        <taxon>Eukaryota</taxon>
        <taxon>Viridiplantae</taxon>
        <taxon>Streptophyta</taxon>
        <taxon>Embryophyta</taxon>
        <taxon>Tracheophyta</taxon>
        <taxon>Spermatophyta</taxon>
        <taxon>Magnoliopsida</taxon>
        <taxon>eudicotyledons</taxon>
        <taxon>Gunneridae</taxon>
        <taxon>Pentapetalae</taxon>
        <taxon>rosids</taxon>
        <taxon>fabids</taxon>
        <taxon>Fagales</taxon>
        <taxon>Betulaceae</taxon>
        <taxon>Carpinus</taxon>
    </lineage>
</organism>
<dbReference type="PANTHER" id="PTHR47490:SF2">
    <property type="entry name" value="PROTEIN BLISTER"/>
    <property type="match status" value="1"/>
</dbReference>
<dbReference type="AlphaFoldDB" id="A0A5N6RCS6"/>
<feature type="region of interest" description="Disordered" evidence="2">
    <location>
        <begin position="173"/>
        <end position="221"/>
    </location>
</feature>
<evidence type="ECO:0000256" key="1">
    <source>
        <dbReference type="SAM" id="Coils"/>
    </source>
</evidence>
<evidence type="ECO:0000313" key="4">
    <source>
        <dbReference type="Proteomes" id="UP000327013"/>
    </source>
</evidence>
<gene>
    <name evidence="3" type="ORF">FH972_014840</name>
</gene>
<dbReference type="OrthoDB" id="2019993at2759"/>
<keyword evidence="1" id="KW-0175">Coiled coil</keyword>
<feature type="compositionally biased region" description="Polar residues" evidence="2">
    <location>
        <begin position="182"/>
        <end position="221"/>
    </location>
</feature>
<proteinExistence type="predicted"/>
<feature type="compositionally biased region" description="Polar residues" evidence="2">
    <location>
        <begin position="305"/>
        <end position="323"/>
    </location>
</feature>
<dbReference type="Proteomes" id="UP000327013">
    <property type="component" value="Chromosome 6"/>
</dbReference>
<accession>A0A5N6RCS6</accession>
<feature type="region of interest" description="Disordered" evidence="2">
    <location>
        <begin position="1"/>
        <end position="82"/>
    </location>
</feature>
<evidence type="ECO:0000256" key="2">
    <source>
        <dbReference type="SAM" id="MobiDB-lite"/>
    </source>
</evidence>
<feature type="coiled-coil region" evidence="1">
    <location>
        <begin position="678"/>
        <end position="733"/>
    </location>
</feature>
<feature type="compositionally biased region" description="Low complexity" evidence="2">
    <location>
        <begin position="643"/>
        <end position="655"/>
    </location>
</feature>